<evidence type="ECO:0000313" key="2">
    <source>
        <dbReference type="EMBL" id="CPV45573.1"/>
    </source>
</evidence>
<dbReference type="RefSeq" id="WP_016893126.1">
    <property type="nucleotide sequence ID" value="NZ_CSWP01000003.1"/>
</dbReference>
<dbReference type="Gene3D" id="3.40.1000.70">
    <property type="entry name" value="PknH-like extracellular domain"/>
    <property type="match status" value="1"/>
</dbReference>
<dbReference type="AlphaFoldDB" id="A0A0U0ZL65"/>
<feature type="domain" description="PknH-like extracellular" evidence="1">
    <location>
        <begin position="43"/>
        <end position="222"/>
    </location>
</feature>
<dbReference type="InterPro" id="IPR038232">
    <property type="entry name" value="PknH-like_Extracell_sf"/>
</dbReference>
<dbReference type="EMBL" id="CSWP01000003">
    <property type="protein sequence ID" value="CPV45573.1"/>
    <property type="molecule type" value="Genomic_DNA"/>
</dbReference>
<dbReference type="InterPro" id="IPR026954">
    <property type="entry name" value="PknH-like_Extracell"/>
</dbReference>
<organism evidence="2 3">
    <name type="scientific">Mycobacteroides abscessus</name>
    <dbReference type="NCBI Taxonomy" id="36809"/>
    <lineage>
        <taxon>Bacteria</taxon>
        <taxon>Bacillati</taxon>
        <taxon>Actinomycetota</taxon>
        <taxon>Actinomycetes</taxon>
        <taxon>Mycobacteriales</taxon>
        <taxon>Mycobacteriaceae</taxon>
        <taxon>Mycobacteroides</taxon>
    </lineage>
</organism>
<proteinExistence type="predicted"/>
<dbReference type="Pfam" id="PF14032">
    <property type="entry name" value="PknH_C"/>
    <property type="match status" value="1"/>
</dbReference>
<evidence type="ECO:0000313" key="3">
    <source>
        <dbReference type="Proteomes" id="UP000045782"/>
    </source>
</evidence>
<dbReference type="PROSITE" id="PS51257">
    <property type="entry name" value="PROKAR_LIPOPROTEIN"/>
    <property type="match status" value="1"/>
</dbReference>
<dbReference type="Proteomes" id="UP000045782">
    <property type="component" value="Unassembled WGS sequence"/>
</dbReference>
<protein>
    <recommendedName>
        <fullName evidence="1">PknH-like extracellular domain-containing protein</fullName>
    </recommendedName>
</protein>
<gene>
    <name evidence="2" type="ORF">ERS075579_01654</name>
</gene>
<name>A0A0U0ZL65_9MYCO</name>
<sequence length="228" mass="24865">MRRGMAAVCIVLSLAGCSRISVGEATAPVGIEGVYREIRPVDGKLSGRLLTAEEVRTVTGLPRLLKVWDPVDSMFGSTDPSLECGLGYSLAEVVQYSGYSAARIEGYSQETEEVREYSVSDALVVFADADAAQREFRSFAGRMSKCDGVTTQKRPREDADFWKLSITSVDTADEVAWTRSVIDSSWTCYMAARQRANFVASSMFCSHGSDNKAGDVLDRLTQKPSGSR</sequence>
<evidence type="ECO:0000259" key="1">
    <source>
        <dbReference type="Pfam" id="PF14032"/>
    </source>
</evidence>
<accession>A0A0U0ZL65</accession>
<reference evidence="2 3" key="1">
    <citation type="submission" date="2015-03" db="EMBL/GenBank/DDBJ databases">
        <authorList>
            <person name="Murphy D."/>
        </authorList>
    </citation>
    <scope>NUCLEOTIDE SEQUENCE [LARGE SCALE GENOMIC DNA]</scope>
    <source>
        <strain evidence="2 3">PAP088</strain>
    </source>
</reference>